<keyword evidence="2" id="KW-0472">Membrane</keyword>
<name>A0ABM7RIU0_9BACT</name>
<gene>
    <name evidence="3" type="ORF">HAHE_38290</name>
</gene>
<dbReference type="Pfam" id="PF07963">
    <property type="entry name" value="N_methyl"/>
    <property type="match status" value="1"/>
</dbReference>
<evidence type="ECO:0000313" key="3">
    <source>
        <dbReference type="EMBL" id="BCX49921.1"/>
    </source>
</evidence>
<dbReference type="PROSITE" id="PS00409">
    <property type="entry name" value="PROKAR_NTER_METHYL"/>
    <property type="match status" value="1"/>
</dbReference>
<evidence type="ECO:0000256" key="2">
    <source>
        <dbReference type="SAM" id="Phobius"/>
    </source>
</evidence>
<proteinExistence type="predicted"/>
<protein>
    <submittedName>
        <fullName evidence="3">General secretion pathway protein GspG</fullName>
    </submittedName>
</protein>
<dbReference type="InterPro" id="IPR012902">
    <property type="entry name" value="N_methyl_site"/>
</dbReference>
<dbReference type="InterPro" id="IPR000983">
    <property type="entry name" value="Bac_GSPG_pilin"/>
</dbReference>
<feature type="transmembrane region" description="Helical" evidence="2">
    <location>
        <begin position="12"/>
        <end position="32"/>
    </location>
</feature>
<dbReference type="Proteomes" id="UP001374893">
    <property type="component" value="Chromosome"/>
</dbReference>
<dbReference type="SUPFAM" id="SSF54523">
    <property type="entry name" value="Pili subunits"/>
    <property type="match status" value="1"/>
</dbReference>
<keyword evidence="2" id="KW-1133">Transmembrane helix</keyword>
<evidence type="ECO:0000313" key="4">
    <source>
        <dbReference type="Proteomes" id="UP001374893"/>
    </source>
</evidence>
<keyword evidence="1" id="KW-0488">Methylation</keyword>
<dbReference type="NCBIfam" id="TIGR02532">
    <property type="entry name" value="IV_pilin_GFxxxE"/>
    <property type="match status" value="1"/>
</dbReference>
<dbReference type="Gene3D" id="3.30.700.10">
    <property type="entry name" value="Glycoprotein, Type 4 Pilin"/>
    <property type="match status" value="1"/>
</dbReference>
<evidence type="ECO:0000256" key="1">
    <source>
        <dbReference type="ARBA" id="ARBA00022481"/>
    </source>
</evidence>
<dbReference type="RefSeq" id="WP_338686746.1">
    <property type="nucleotide sequence ID" value="NZ_AP024702.1"/>
</dbReference>
<keyword evidence="4" id="KW-1185">Reference proteome</keyword>
<accession>A0ABM7RIU0</accession>
<sequence length="216" mass="24502">MTVKTHHRGFTLIELLVVIVIVAALATLAFMFSQRALLKGQKVTVMQQMRDVSTGMEAYSLDYKRPPVPQSRLDTGTDTVYGNPEGEFGSEIIIGALLGENDTYETGTDEIFSAREINPRENQYIAVEIVDDNRGGVGAKDGKFYDLWGNEIMFAINTPAYREEDNDGRYDKILHTFGLGEWKDKKPRFERYAMWSYGKDGEKGEFYSKSDDVAYF</sequence>
<dbReference type="PRINTS" id="PR00813">
    <property type="entry name" value="BCTERIALGSPG"/>
</dbReference>
<dbReference type="EMBL" id="AP024702">
    <property type="protein sequence ID" value="BCX49921.1"/>
    <property type="molecule type" value="Genomic_DNA"/>
</dbReference>
<reference evidence="3 4" key="1">
    <citation type="submission" date="2021-06" db="EMBL/GenBank/DDBJ databases">
        <title>Complete genome of Haloferula helveola possessing various polysaccharide degrading enzymes.</title>
        <authorList>
            <person name="Takami H."/>
            <person name="Huang C."/>
            <person name="Hamasaki K."/>
        </authorList>
    </citation>
    <scope>NUCLEOTIDE SEQUENCE [LARGE SCALE GENOMIC DNA]</scope>
    <source>
        <strain evidence="3 4">CN-1</strain>
    </source>
</reference>
<dbReference type="InterPro" id="IPR045584">
    <property type="entry name" value="Pilin-like"/>
</dbReference>
<organism evidence="3 4">
    <name type="scientific">Haloferula helveola</name>
    <dbReference type="NCBI Taxonomy" id="490095"/>
    <lineage>
        <taxon>Bacteria</taxon>
        <taxon>Pseudomonadati</taxon>
        <taxon>Verrucomicrobiota</taxon>
        <taxon>Verrucomicrobiia</taxon>
        <taxon>Verrucomicrobiales</taxon>
        <taxon>Verrucomicrobiaceae</taxon>
        <taxon>Haloferula</taxon>
    </lineage>
</organism>
<keyword evidence="2" id="KW-0812">Transmembrane</keyword>